<feature type="compositionally biased region" description="Polar residues" evidence="1">
    <location>
        <begin position="203"/>
        <end position="214"/>
    </location>
</feature>
<dbReference type="STRING" id="1071382.H2B0Q6"/>
<feature type="region of interest" description="Disordered" evidence="1">
    <location>
        <begin position="203"/>
        <end position="222"/>
    </location>
</feature>
<dbReference type="Proteomes" id="UP000005220">
    <property type="component" value="Chromosome 10"/>
</dbReference>
<evidence type="ECO:0000259" key="2">
    <source>
        <dbReference type="Pfam" id="PF10354"/>
    </source>
</evidence>
<dbReference type="RefSeq" id="XP_003959341.1">
    <property type="nucleotide sequence ID" value="XM_003959292.1"/>
</dbReference>
<feature type="compositionally biased region" description="Basic and acidic residues" evidence="1">
    <location>
        <begin position="278"/>
        <end position="292"/>
    </location>
</feature>
<gene>
    <name evidence="3" type="primary">KAFR0J01390</name>
    <name evidence="3" type="ORF">KAFR_0J01390</name>
</gene>
<dbReference type="GO" id="GO:0070475">
    <property type="term" value="P:rRNA base methylation"/>
    <property type="evidence" value="ECO:0007669"/>
    <property type="project" value="EnsemblFungi"/>
</dbReference>
<reference evidence="3 4" key="1">
    <citation type="journal article" date="2011" name="Proc. Natl. Acad. Sci. U.S.A.">
        <title>Evolutionary erosion of yeast sex chromosomes by mating-type switching accidents.</title>
        <authorList>
            <person name="Gordon J.L."/>
            <person name="Armisen D."/>
            <person name="Proux-Wera E."/>
            <person name="Oheigeartaigh S.S."/>
            <person name="Byrne K.P."/>
            <person name="Wolfe K.H."/>
        </authorList>
    </citation>
    <scope>NUCLEOTIDE SEQUENCE [LARGE SCALE GENOMIC DNA]</scope>
    <source>
        <strain evidence="4">ATCC 22294 / BCRC 22015 / CBS 2517 / CECT 1963 / NBRC 1671 / NRRL Y-8276</strain>
    </source>
</reference>
<dbReference type="AlphaFoldDB" id="H2B0Q6"/>
<accession>H2B0Q6</accession>
<dbReference type="InterPro" id="IPR019446">
    <property type="entry name" value="BMT5-like"/>
</dbReference>
<dbReference type="FunCoup" id="H2B0Q6">
    <property type="interactions" value="271"/>
</dbReference>
<dbReference type="GO" id="GO:0005737">
    <property type="term" value="C:cytoplasm"/>
    <property type="evidence" value="ECO:0007669"/>
    <property type="project" value="TreeGrafter"/>
</dbReference>
<dbReference type="OrthoDB" id="273345at2759"/>
<organism evidence="3 4">
    <name type="scientific">Kazachstania africana (strain ATCC 22294 / BCRC 22015 / CBS 2517 / CECT 1963 / NBRC 1671 / NRRL Y-8276)</name>
    <name type="common">Yeast</name>
    <name type="synonym">Kluyveromyces africanus</name>
    <dbReference type="NCBI Taxonomy" id="1071382"/>
    <lineage>
        <taxon>Eukaryota</taxon>
        <taxon>Fungi</taxon>
        <taxon>Dikarya</taxon>
        <taxon>Ascomycota</taxon>
        <taxon>Saccharomycotina</taxon>
        <taxon>Saccharomycetes</taxon>
        <taxon>Saccharomycetales</taxon>
        <taxon>Saccharomycetaceae</taxon>
        <taxon>Kazachstania</taxon>
    </lineage>
</organism>
<dbReference type="Pfam" id="PF10354">
    <property type="entry name" value="BMT5-like"/>
    <property type="match status" value="1"/>
</dbReference>
<proteinExistence type="predicted"/>
<name>H2B0Q6_KAZAF</name>
<dbReference type="eggNOG" id="KOG4174">
    <property type="taxonomic scope" value="Eukaryota"/>
</dbReference>
<feature type="region of interest" description="Disordered" evidence="1">
    <location>
        <begin position="270"/>
        <end position="292"/>
    </location>
</feature>
<protein>
    <recommendedName>
        <fullName evidence="2">25S rRNA (uridine-N(3))-methyltransferase BMT5-like domain-containing protein</fullName>
    </recommendedName>
</protein>
<evidence type="ECO:0000313" key="4">
    <source>
        <dbReference type="Proteomes" id="UP000005220"/>
    </source>
</evidence>
<dbReference type="HOGENOM" id="CLU_035438_1_0_1"/>
<evidence type="ECO:0000313" key="3">
    <source>
        <dbReference type="EMBL" id="CCF60206.1"/>
    </source>
</evidence>
<dbReference type="KEGG" id="kaf:KAFR_0J01390"/>
<feature type="domain" description="25S rRNA (uridine-N(3))-methyltransferase BMT5-like" evidence="2">
    <location>
        <begin position="65"/>
        <end position="277"/>
    </location>
</feature>
<dbReference type="EMBL" id="HE650830">
    <property type="protein sequence ID" value="CCF60206.1"/>
    <property type="molecule type" value="Genomic_DNA"/>
</dbReference>
<dbReference type="GO" id="GO:0070042">
    <property type="term" value="F:rRNA (uridine-N3-)-methyltransferase activity"/>
    <property type="evidence" value="ECO:0007669"/>
    <property type="project" value="EnsemblFungi"/>
</dbReference>
<dbReference type="GO" id="GO:0005730">
    <property type="term" value="C:nucleolus"/>
    <property type="evidence" value="ECO:0007669"/>
    <property type="project" value="EnsemblFungi"/>
</dbReference>
<dbReference type="GeneID" id="13883856"/>
<evidence type="ECO:0000256" key="1">
    <source>
        <dbReference type="SAM" id="MobiDB-lite"/>
    </source>
</evidence>
<dbReference type="PANTHER" id="PTHR11538">
    <property type="entry name" value="PHENYLALANYL-TRNA SYNTHETASE"/>
    <property type="match status" value="1"/>
</dbReference>
<sequence length="317" mass="37138">MARKLKGKATATGLKAALLRHKLEAKSLRKKIQKEQVKPQKKPKHQQNHNQNIKFIPFNKEETLLLVGEGDFSFAKSIVEEEYIKPENLVVTSYDASTTELKLKYPNSFESNYNYLIEQGVKIFFKIDATKLVRTFKISKHTPWLKIMGNSWKFKYLDNIMFNFPHTGKGIKDQDRNIKDHQELVFGFFDSAKQFFKLINGKTKSSKSNHTQGYSMEENDKSNHISEEGYGNIILSLFDGEPYDSWQVKILAKQNQLQVERSNKFQWANYPSYHHKRTNNEQDTTKPARDRDARVYIFKNFEKKKHQVSKKNESDSE</sequence>
<keyword evidence="4" id="KW-1185">Reference proteome</keyword>
<dbReference type="PANTHER" id="PTHR11538:SF26">
    <property type="entry name" value="FERREDOXIN-FOLD ANTICODON-BINDING DOMAIN-CONTAINING PROTEIN 1"/>
    <property type="match status" value="1"/>
</dbReference>
<dbReference type="InParanoid" id="H2B0Q6"/>